<evidence type="ECO:0000313" key="3">
    <source>
        <dbReference type="EMBL" id="NHZ67275.1"/>
    </source>
</evidence>
<name>A0ABX0MX58_9BURK</name>
<dbReference type="EMBL" id="WHJF01000497">
    <property type="protein sequence ID" value="NHZ67275.1"/>
    <property type="molecule type" value="Genomic_DNA"/>
</dbReference>
<dbReference type="InterPro" id="IPR024455">
    <property type="entry name" value="Phage_capsid"/>
</dbReference>
<organism evidence="3 4">
    <name type="scientific">Massilia genomosp. 1</name>
    <dbReference type="NCBI Taxonomy" id="2609280"/>
    <lineage>
        <taxon>Bacteria</taxon>
        <taxon>Pseudomonadati</taxon>
        <taxon>Pseudomonadota</taxon>
        <taxon>Betaproteobacteria</taxon>
        <taxon>Burkholderiales</taxon>
        <taxon>Oxalobacteraceae</taxon>
        <taxon>Telluria group</taxon>
        <taxon>Massilia</taxon>
    </lineage>
</organism>
<reference evidence="3 4" key="1">
    <citation type="submission" date="2019-10" db="EMBL/GenBank/DDBJ databases">
        <title>Taxonomy of Antarctic Massilia spp.: description of Massilia rubra sp. nov., Massilia aquatica sp. nov., Massilia mucilaginosa sp. nov., Massilia frigida sp. nov. isolated from streams, lakes and regoliths.</title>
        <authorList>
            <person name="Holochova P."/>
            <person name="Sedlacek I."/>
            <person name="Kralova S."/>
            <person name="Maslanova I."/>
            <person name="Busse H.-J."/>
            <person name="Stankova E."/>
            <person name="Vrbovska V."/>
            <person name="Kovarovic V."/>
            <person name="Bartak M."/>
            <person name="Svec P."/>
            <person name="Pantucek R."/>
        </authorList>
    </citation>
    <scope>NUCLEOTIDE SEQUENCE [LARGE SCALE GENOMIC DNA]</scope>
    <source>
        <strain evidence="3 4">CCM 8694</strain>
    </source>
</reference>
<protein>
    <submittedName>
        <fullName evidence="3">Phage major capsid protein</fullName>
    </submittedName>
</protein>
<gene>
    <name evidence="3" type="ORF">F1735_34440</name>
</gene>
<dbReference type="InterPro" id="IPR054612">
    <property type="entry name" value="Phage_capsid-like_C"/>
</dbReference>
<feature type="non-terminal residue" evidence="3">
    <location>
        <position position="1"/>
    </location>
</feature>
<sequence length="101" mass="11085">MMHQQTRKMVRKLKAGAGRPIWADSYEAGIKTGTPAQLLGEDVAINNDMAQPGANAKSIGYGDFSKYMIRDVLELLLFRFEDSVYTSKGQVGFLAWARAGG</sequence>
<evidence type="ECO:0000313" key="4">
    <source>
        <dbReference type="Proteomes" id="UP000610594"/>
    </source>
</evidence>
<comment type="caution">
    <text evidence="3">The sequence shown here is derived from an EMBL/GenBank/DDBJ whole genome shotgun (WGS) entry which is preliminary data.</text>
</comment>
<feature type="domain" description="Phage capsid-like C-terminal" evidence="2">
    <location>
        <begin position="1"/>
        <end position="101"/>
    </location>
</feature>
<feature type="non-terminal residue" evidence="3">
    <location>
        <position position="101"/>
    </location>
</feature>
<evidence type="ECO:0000259" key="2">
    <source>
        <dbReference type="Pfam" id="PF05065"/>
    </source>
</evidence>
<accession>A0ABX0MX58</accession>
<keyword evidence="4" id="KW-1185">Reference proteome</keyword>
<dbReference type="Pfam" id="PF05065">
    <property type="entry name" value="Phage_capsid"/>
    <property type="match status" value="1"/>
</dbReference>
<dbReference type="Proteomes" id="UP000610594">
    <property type="component" value="Unassembled WGS sequence"/>
</dbReference>
<comment type="subcellular location">
    <subcellularLocation>
        <location evidence="1">Virion</location>
    </subcellularLocation>
</comment>
<dbReference type="NCBIfam" id="TIGR01554">
    <property type="entry name" value="major_cap_HK97"/>
    <property type="match status" value="1"/>
</dbReference>
<dbReference type="SUPFAM" id="SSF56563">
    <property type="entry name" value="Major capsid protein gp5"/>
    <property type="match status" value="1"/>
</dbReference>
<evidence type="ECO:0000256" key="1">
    <source>
        <dbReference type="ARBA" id="ARBA00004328"/>
    </source>
</evidence>
<proteinExistence type="predicted"/>